<dbReference type="EMBL" id="CACRXK020009562">
    <property type="protein sequence ID" value="CAB4017475.1"/>
    <property type="molecule type" value="Genomic_DNA"/>
</dbReference>
<name>A0A6S7IEU7_PARCT</name>
<evidence type="ECO:0000313" key="1">
    <source>
        <dbReference type="EMBL" id="CAB4017475.1"/>
    </source>
</evidence>
<proteinExistence type="predicted"/>
<feature type="non-terminal residue" evidence="1">
    <location>
        <position position="64"/>
    </location>
</feature>
<protein>
    <submittedName>
        <fullName evidence="1">Uncharacterized protein</fullName>
    </submittedName>
</protein>
<dbReference type="Proteomes" id="UP001152795">
    <property type="component" value="Unassembled WGS sequence"/>
</dbReference>
<dbReference type="AlphaFoldDB" id="A0A6S7IEU7"/>
<evidence type="ECO:0000313" key="2">
    <source>
        <dbReference type="Proteomes" id="UP001152795"/>
    </source>
</evidence>
<organism evidence="1 2">
    <name type="scientific">Paramuricea clavata</name>
    <name type="common">Red gorgonian</name>
    <name type="synonym">Violescent sea-whip</name>
    <dbReference type="NCBI Taxonomy" id="317549"/>
    <lineage>
        <taxon>Eukaryota</taxon>
        <taxon>Metazoa</taxon>
        <taxon>Cnidaria</taxon>
        <taxon>Anthozoa</taxon>
        <taxon>Octocorallia</taxon>
        <taxon>Malacalcyonacea</taxon>
        <taxon>Plexauridae</taxon>
        <taxon>Paramuricea</taxon>
    </lineage>
</organism>
<reference evidence="1" key="1">
    <citation type="submission" date="2020-04" db="EMBL/GenBank/DDBJ databases">
        <authorList>
            <person name="Alioto T."/>
            <person name="Alioto T."/>
            <person name="Gomez Garrido J."/>
        </authorList>
    </citation>
    <scope>NUCLEOTIDE SEQUENCE</scope>
    <source>
        <strain evidence="1">A484AB</strain>
    </source>
</reference>
<comment type="caution">
    <text evidence="1">The sequence shown here is derived from an EMBL/GenBank/DDBJ whole genome shotgun (WGS) entry which is preliminary data.</text>
</comment>
<sequence>LANTPVVRRGAQLTHYAYQKGMKKLTDVSETGKMPSGEKPMSLSSFARTFARNLQKEIDKEIKK</sequence>
<accession>A0A6S7IEU7</accession>
<dbReference type="OrthoDB" id="5950777at2759"/>
<keyword evidence="2" id="KW-1185">Reference proteome</keyword>
<gene>
    <name evidence="1" type="ORF">PACLA_8A082291</name>
</gene>